<dbReference type="OrthoDB" id="2107553at2759"/>
<dbReference type="Proteomes" id="UP000319731">
    <property type="component" value="Unassembled WGS sequence"/>
</dbReference>
<proteinExistence type="predicted"/>
<dbReference type="Gene3D" id="2.60.120.430">
    <property type="entry name" value="Galactose-binding lectin"/>
    <property type="match status" value="1"/>
</dbReference>
<gene>
    <name evidence="2" type="ORF">SmJEL517_g03592</name>
</gene>
<dbReference type="GeneID" id="42004817"/>
<organism evidence="2 3">
    <name type="scientific">Synchytrium microbalum</name>
    <dbReference type="NCBI Taxonomy" id="1806994"/>
    <lineage>
        <taxon>Eukaryota</taxon>
        <taxon>Fungi</taxon>
        <taxon>Fungi incertae sedis</taxon>
        <taxon>Chytridiomycota</taxon>
        <taxon>Chytridiomycota incertae sedis</taxon>
        <taxon>Chytridiomycetes</taxon>
        <taxon>Synchytriales</taxon>
        <taxon>Synchytriaceae</taxon>
        <taxon>Synchytrium</taxon>
    </lineage>
</organism>
<sequence length="247" mass="26395">MKLIALAAVGLAAVSQAQAQCVENLLIDDFISANRPLTGPAGNDRIYDLLGGDYGGVGIQGNITIDNKGNGTIFPDNSMAGLNGTNYFFLKFDPNACFNATLYTGLQMSFVFPAGSDFQIAFTQKAPNCVDRLTDSIYKKLSDYIIPNGSHQSVFIPFADFGQNVAGGAYDWQHIKDLTFLQFMPTRMPYTFNKLVLLSKCSGTTIANGTTTQPTTEVTKTASDSVKVAGSIGTAMMALAAIVASFF</sequence>
<name>A0A507C1D8_9FUNG</name>
<protein>
    <submittedName>
        <fullName evidence="2">Uncharacterized protein</fullName>
    </submittedName>
</protein>
<feature type="signal peptide" evidence="1">
    <location>
        <begin position="1"/>
        <end position="19"/>
    </location>
</feature>
<keyword evidence="3" id="KW-1185">Reference proteome</keyword>
<dbReference type="RefSeq" id="XP_031024487.1">
    <property type="nucleotide sequence ID" value="XM_031169520.1"/>
</dbReference>
<dbReference type="EMBL" id="QEAO01000020">
    <property type="protein sequence ID" value="TPX33512.1"/>
    <property type="molecule type" value="Genomic_DNA"/>
</dbReference>
<reference evidence="2 3" key="1">
    <citation type="journal article" date="2019" name="Sci. Rep.">
        <title>Comparative genomics of chytrid fungi reveal insights into the obligate biotrophic and pathogenic lifestyle of Synchytrium endobioticum.</title>
        <authorList>
            <person name="van de Vossenberg B.T.L.H."/>
            <person name="Warris S."/>
            <person name="Nguyen H.D.T."/>
            <person name="van Gent-Pelzer M.P.E."/>
            <person name="Joly D.L."/>
            <person name="van de Geest H.C."/>
            <person name="Bonants P.J.M."/>
            <person name="Smith D.S."/>
            <person name="Levesque C.A."/>
            <person name="van der Lee T.A.J."/>
        </authorList>
    </citation>
    <scope>NUCLEOTIDE SEQUENCE [LARGE SCALE GENOMIC DNA]</scope>
    <source>
        <strain evidence="2 3">JEL517</strain>
    </source>
</reference>
<evidence type="ECO:0000313" key="3">
    <source>
        <dbReference type="Proteomes" id="UP000319731"/>
    </source>
</evidence>
<comment type="caution">
    <text evidence="2">The sequence shown here is derived from an EMBL/GenBank/DDBJ whole genome shotgun (WGS) entry which is preliminary data.</text>
</comment>
<evidence type="ECO:0000313" key="2">
    <source>
        <dbReference type="EMBL" id="TPX33512.1"/>
    </source>
</evidence>
<evidence type="ECO:0000256" key="1">
    <source>
        <dbReference type="SAM" id="SignalP"/>
    </source>
</evidence>
<dbReference type="STRING" id="1806994.A0A507C1D8"/>
<keyword evidence="1" id="KW-0732">Signal</keyword>
<feature type="chain" id="PRO_5021264563" evidence="1">
    <location>
        <begin position="20"/>
        <end position="247"/>
    </location>
</feature>
<dbReference type="AlphaFoldDB" id="A0A507C1D8"/>
<accession>A0A507C1D8</accession>